<reference evidence="2 3" key="1">
    <citation type="submission" date="2016-03" db="EMBL/GenBank/DDBJ databases">
        <title>Shallow-sea hydrothermal system.</title>
        <authorList>
            <person name="Tang K."/>
        </authorList>
    </citation>
    <scope>NUCLEOTIDE SEQUENCE [LARGE SCALE GENOMIC DNA]</scope>
    <source>
        <strain evidence="2 3">JLT9</strain>
    </source>
</reference>
<dbReference type="Gene3D" id="3.40.190.120">
    <property type="entry name" value="Osmoprotection protein (prox), domain 2"/>
    <property type="match status" value="1"/>
</dbReference>
<gene>
    <name evidence="2" type="ORF">SGUI_1914</name>
</gene>
<dbReference type="Pfam" id="PF04069">
    <property type="entry name" value="OpuAC"/>
    <property type="match status" value="1"/>
</dbReference>
<sequence>MAAHRGGRGRRGRTVGAAAAALAALGLTGCGLGTGGGFVPSGELAGPLADVQPLDDAEIAVGSKNFSEQLLVGKMAVILFKSAGAQVQDYTNIPGSSSTRQALLGDELDMVWEYTGTAWIAYLGETDPIPDEQEQWQAVKDADAEFGLTWLPPAPMNNTYGFAMTQESAEELGITKLSEIQDIPEEERTFCVESEFNNRNDGFDPMLETYDIPRGDGVPEDNVRLYDTGAIYAATAQGDCTFGEVFTTDGRIQALDLVVLEDDRDFFPAYNLAPVVQEDVLEQYPQIEQLFAPVSEALTDDVLLELNARIDVDGQEPGQVAFDWLVDEGFITDPQEAQALAPGD</sequence>
<proteinExistence type="predicted"/>
<keyword evidence="3" id="KW-1185">Reference proteome</keyword>
<evidence type="ECO:0000259" key="1">
    <source>
        <dbReference type="Pfam" id="PF04069"/>
    </source>
</evidence>
<dbReference type="GO" id="GO:0022857">
    <property type="term" value="F:transmembrane transporter activity"/>
    <property type="evidence" value="ECO:0007669"/>
    <property type="project" value="InterPro"/>
</dbReference>
<organism evidence="2 3">
    <name type="scientific">Serinicoccus hydrothermalis</name>
    <dbReference type="NCBI Taxonomy" id="1758689"/>
    <lineage>
        <taxon>Bacteria</taxon>
        <taxon>Bacillati</taxon>
        <taxon>Actinomycetota</taxon>
        <taxon>Actinomycetes</taxon>
        <taxon>Micrococcales</taxon>
        <taxon>Ornithinimicrobiaceae</taxon>
        <taxon>Serinicoccus</taxon>
    </lineage>
</organism>
<dbReference type="InterPro" id="IPR007210">
    <property type="entry name" value="ABC_Gly_betaine_transp_sub-bd"/>
</dbReference>
<dbReference type="PROSITE" id="PS51257">
    <property type="entry name" value="PROKAR_LIPOPROTEIN"/>
    <property type="match status" value="1"/>
</dbReference>
<dbReference type="PATRIC" id="fig|1758689.4.peg.1979"/>
<dbReference type="CDD" id="cd13611">
    <property type="entry name" value="PBP2_YehZ"/>
    <property type="match status" value="1"/>
</dbReference>
<dbReference type="Gene3D" id="3.40.190.10">
    <property type="entry name" value="Periplasmic binding protein-like II"/>
    <property type="match status" value="1"/>
</dbReference>
<dbReference type="GO" id="GO:0043190">
    <property type="term" value="C:ATP-binding cassette (ABC) transporter complex"/>
    <property type="evidence" value="ECO:0007669"/>
    <property type="project" value="InterPro"/>
</dbReference>
<protein>
    <submittedName>
        <fullName evidence="2">Putative permease binding-protein component</fullName>
    </submittedName>
</protein>
<dbReference type="AlphaFoldDB" id="A0A1B1NCX3"/>
<name>A0A1B1NCX3_9MICO</name>
<evidence type="ECO:0000313" key="2">
    <source>
        <dbReference type="EMBL" id="ANS79310.1"/>
    </source>
</evidence>
<dbReference type="SUPFAM" id="SSF53850">
    <property type="entry name" value="Periplasmic binding protein-like II"/>
    <property type="match status" value="1"/>
</dbReference>
<dbReference type="OrthoDB" id="9781705at2"/>
<dbReference type="RefSeq" id="WP_066639398.1">
    <property type="nucleotide sequence ID" value="NZ_CP014989.1"/>
</dbReference>
<dbReference type="EMBL" id="CP014989">
    <property type="protein sequence ID" value="ANS79310.1"/>
    <property type="molecule type" value="Genomic_DNA"/>
</dbReference>
<feature type="domain" description="ABC-type glycine betaine transport system substrate-binding" evidence="1">
    <location>
        <begin position="58"/>
        <end position="325"/>
    </location>
</feature>
<dbReference type="Proteomes" id="UP000092482">
    <property type="component" value="Chromosome"/>
</dbReference>
<dbReference type="STRING" id="1758689.SGUI_1914"/>
<dbReference type="KEGG" id="serj:SGUI_1914"/>
<evidence type="ECO:0000313" key="3">
    <source>
        <dbReference type="Proteomes" id="UP000092482"/>
    </source>
</evidence>
<accession>A0A1B1NCX3</accession>